<evidence type="ECO:0000256" key="8">
    <source>
        <dbReference type="ARBA" id="ARBA00022692"/>
    </source>
</evidence>
<evidence type="ECO:0000256" key="9">
    <source>
        <dbReference type="ARBA" id="ARBA00022989"/>
    </source>
</evidence>
<comment type="function">
    <text evidence="1">Multidrug efflux pump.</text>
</comment>
<gene>
    <name evidence="14" type="ORF">J0M35_18395</name>
</gene>
<feature type="transmembrane region" description="Helical" evidence="13">
    <location>
        <begin position="290"/>
        <end position="311"/>
    </location>
</feature>
<dbReference type="InterPro" id="IPR048279">
    <property type="entry name" value="MdtK-like"/>
</dbReference>
<dbReference type="Pfam" id="PF01554">
    <property type="entry name" value="MatE"/>
    <property type="match status" value="2"/>
</dbReference>
<evidence type="ECO:0000256" key="11">
    <source>
        <dbReference type="ARBA" id="ARBA00023136"/>
    </source>
</evidence>
<feature type="transmembrane region" description="Helical" evidence="13">
    <location>
        <begin position="424"/>
        <end position="444"/>
    </location>
</feature>
<evidence type="ECO:0000256" key="10">
    <source>
        <dbReference type="ARBA" id="ARBA00023065"/>
    </source>
</evidence>
<protein>
    <recommendedName>
        <fullName evidence="4">Probable multidrug resistance protein NorM</fullName>
    </recommendedName>
    <alternativeName>
        <fullName evidence="12">Multidrug-efflux transporter</fullName>
    </alternativeName>
</protein>
<dbReference type="Proteomes" id="UP000664277">
    <property type="component" value="Unassembled WGS sequence"/>
</dbReference>
<reference evidence="14" key="1">
    <citation type="submission" date="2021-02" db="EMBL/GenBank/DDBJ databases">
        <title>Genome-Resolved Metagenomics of a Microbial Community Performing Photosynthetic Biological Nutrient Removal.</title>
        <authorList>
            <person name="Mcdaniel E.A."/>
        </authorList>
    </citation>
    <scope>NUCLEOTIDE SEQUENCE</scope>
    <source>
        <strain evidence="14">UWPOB_OBS1</strain>
    </source>
</reference>
<evidence type="ECO:0000313" key="14">
    <source>
        <dbReference type="EMBL" id="MBN8662346.1"/>
    </source>
</evidence>
<keyword evidence="10" id="KW-0406">Ion transport</keyword>
<evidence type="ECO:0000256" key="4">
    <source>
        <dbReference type="ARBA" id="ARBA00020268"/>
    </source>
</evidence>
<dbReference type="GO" id="GO:0042910">
    <property type="term" value="F:xenobiotic transmembrane transporter activity"/>
    <property type="evidence" value="ECO:0007669"/>
    <property type="project" value="InterPro"/>
</dbReference>
<keyword evidence="9 13" id="KW-1133">Transmembrane helix</keyword>
<dbReference type="CDD" id="cd13137">
    <property type="entry name" value="MATE_NorM_like"/>
    <property type="match status" value="1"/>
</dbReference>
<dbReference type="PANTHER" id="PTHR43298:SF2">
    <property type="entry name" value="FMN_FAD EXPORTER YEEO-RELATED"/>
    <property type="match status" value="1"/>
</dbReference>
<evidence type="ECO:0000256" key="13">
    <source>
        <dbReference type="SAM" id="Phobius"/>
    </source>
</evidence>
<keyword evidence="5" id="KW-0813">Transport</keyword>
<proteinExistence type="inferred from homology"/>
<dbReference type="GO" id="GO:0006811">
    <property type="term" value="P:monoatomic ion transport"/>
    <property type="evidence" value="ECO:0007669"/>
    <property type="project" value="UniProtKB-KW"/>
</dbReference>
<evidence type="ECO:0000256" key="7">
    <source>
        <dbReference type="ARBA" id="ARBA00022475"/>
    </source>
</evidence>
<dbReference type="PIRSF" id="PIRSF006603">
    <property type="entry name" value="DinF"/>
    <property type="match status" value="1"/>
</dbReference>
<feature type="transmembrane region" description="Helical" evidence="13">
    <location>
        <begin position="364"/>
        <end position="385"/>
    </location>
</feature>
<dbReference type="InterPro" id="IPR050222">
    <property type="entry name" value="MATE_MdtK"/>
</dbReference>
<name>A0A8J7TNR1_9BACT</name>
<evidence type="ECO:0000256" key="12">
    <source>
        <dbReference type="ARBA" id="ARBA00031636"/>
    </source>
</evidence>
<sequence length="454" mass="48598">MASDNTLTKGNLWHAIWLMSWPLVLTTVANSLVGLVDVQVAGSLDASAQAAVGLAEHVLFLFMLTIMSIGVGTTALVSRAYGTGNQDEYIKAAGQSFLLSIMLGLVMAFTASLTAQFAISLFTKNQAVVEAGRDYLTAYSFVLIPYSLTIIANAAFRAIGDSKTPLYIVACMTAINIAGDYLTVYYNFPVASLGIKLGIRGLAYAGLAGSIVGAILAFYFLKKSKLAPSLKALLPADPEMLKKICKIGIPSAMQRLFWALSVFVIFAVLTLCPNSVQALASWAVGMRVEALVFMPLVALSLAVSSIVGQNLGAREFDRAYAAGWRVTGIGIAMMFAAALVLYMGADLIASAMTSEPVAKTYTVAYLKINALAEPFLALAMVLGGALQGAGETRTPMLLTLLTNWLIRIPLSYVLAISFHMGVDGVWWSMAISILIHGLLMALRYQSKEWLKEKI</sequence>
<dbReference type="InterPro" id="IPR002528">
    <property type="entry name" value="MATE_fam"/>
</dbReference>
<comment type="caution">
    <text evidence="14">The sequence shown here is derived from an EMBL/GenBank/DDBJ whole genome shotgun (WGS) entry which is preliminary data.</text>
</comment>
<dbReference type="GO" id="GO:0005886">
    <property type="term" value="C:plasma membrane"/>
    <property type="evidence" value="ECO:0007669"/>
    <property type="project" value="UniProtKB-SubCell"/>
</dbReference>
<feature type="transmembrane region" description="Helical" evidence="13">
    <location>
        <begin position="97"/>
        <end position="119"/>
    </location>
</feature>
<dbReference type="PANTHER" id="PTHR43298">
    <property type="entry name" value="MULTIDRUG RESISTANCE PROTEIN NORM-RELATED"/>
    <property type="match status" value="1"/>
</dbReference>
<evidence type="ECO:0000313" key="15">
    <source>
        <dbReference type="Proteomes" id="UP000664277"/>
    </source>
</evidence>
<feature type="transmembrane region" description="Helical" evidence="13">
    <location>
        <begin position="256"/>
        <end position="284"/>
    </location>
</feature>
<dbReference type="EMBL" id="JAFLCK010000036">
    <property type="protein sequence ID" value="MBN8662346.1"/>
    <property type="molecule type" value="Genomic_DNA"/>
</dbReference>
<evidence type="ECO:0000256" key="1">
    <source>
        <dbReference type="ARBA" id="ARBA00003408"/>
    </source>
</evidence>
<feature type="transmembrane region" description="Helical" evidence="13">
    <location>
        <begin position="12"/>
        <end position="38"/>
    </location>
</feature>
<evidence type="ECO:0000256" key="6">
    <source>
        <dbReference type="ARBA" id="ARBA00022449"/>
    </source>
</evidence>
<comment type="subcellular location">
    <subcellularLocation>
        <location evidence="2">Cell membrane</location>
        <topology evidence="2">Multi-pass membrane protein</topology>
    </subcellularLocation>
</comment>
<feature type="transmembrane region" description="Helical" evidence="13">
    <location>
        <begin position="201"/>
        <end position="221"/>
    </location>
</feature>
<keyword evidence="11 13" id="KW-0472">Membrane</keyword>
<dbReference type="GO" id="GO:0015297">
    <property type="term" value="F:antiporter activity"/>
    <property type="evidence" value="ECO:0007669"/>
    <property type="project" value="UniProtKB-KW"/>
</dbReference>
<keyword evidence="7" id="KW-1003">Cell membrane</keyword>
<feature type="transmembrane region" description="Helical" evidence="13">
    <location>
        <begin position="58"/>
        <end position="77"/>
    </location>
</feature>
<feature type="transmembrane region" description="Helical" evidence="13">
    <location>
        <begin position="166"/>
        <end position="186"/>
    </location>
</feature>
<feature type="transmembrane region" description="Helical" evidence="13">
    <location>
        <begin position="323"/>
        <end position="344"/>
    </location>
</feature>
<comment type="similarity">
    <text evidence="3">Belongs to the multi antimicrobial extrusion (MATE) (TC 2.A.66.1) family.</text>
</comment>
<keyword evidence="8 13" id="KW-0812">Transmembrane</keyword>
<dbReference type="AlphaFoldDB" id="A0A8J7TNR1"/>
<accession>A0A8J7TNR1</accession>
<evidence type="ECO:0000256" key="3">
    <source>
        <dbReference type="ARBA" id="ARBA00010199"/>
    </source>
</evidence>
<dbReference type="NCBIfam" id="TIGR00797">
    <property type="entry name" value="matE"/>
    <property type="match status" value="1"/>
</dbReference>
<keyword evidence="6" id="KW-0050">Antiport</keyword>
<feature type="transmembrane region" description="Helical" evidence="13">
    <location>
        <begin position="397"/>
        <end position="418"/>
    </location>
</feature>
<evidence type="ECO:0000256" key="5">
    <source>
        <dbReference type="ARBA" id="ARBA00022448"/>
    </source>
</evidence>
<evidence type="ECO:0000256" key="2">
    <source>
        <dbReference type="ARBA" id="ARBA00004651"/>
    </source>
</evidence>
<organism evidence="14 15">
    <name type="scientific">Candidatus Obscuribacter phosphatis</name>
    <dbReference type="NCBI Taxonomy" id="1906157"/>
    <lineage>
        <taxon>Bacteria</taxon>
        <taxon>Bacillati</taxon>
        <taxon>Candidatus Melainabacteria</taxon>
        <taxon>Candidatus Obscuribacterales</taxon>
        <taxon>Candidatus Obscuribacteraceae</taxon>
        <taxon>Candidatus Obscuribacter</taxon>
    </lineage>
</organism>
<feature type="transmembrane region" description="Helical" evidence="13">
    <location>
        <begin position="139"/>
        <end position="159"/>
    </location>
</feature>